<dbReference type="Pfam" id="PF09622">
    <property type="entry name" value="DUF2391"/>
    <property type="match status" value="1"/>
</dbReference>
<dbReference type="InterPro" id="IPR024464">
    <property type="entry name" value="DUF2391"/>
</dbReference>
<evidence type="ECO:0000313" key="3">
    <source>
        <dbReference type="Proteomes" id="UP000299011"/>
    </source>
</evidence>
<sequence length="211" mass="22366">MPLSRPSAAQASNSSRTLILEPYSVGTKSVRSATTDNSISPSLGAAAAPFNYRRRHDRSMVGVRRRFALADTAQQIVGGFLLAGPFVVTEEVWVLARSMSLLQAILTVVIVLAVGYGALYKADNRDPDREREVGGVPVRFISLISVAYLSVFILAIAFDAPGTFLSDVSGRIIFDAMGIKLDLAVLAITLKATSVGAVFSVIGAATADSLF</sequence>
<evidence type="ECO:0000313" key="2">
    <source>
        <dbReference type="EMBL" id="QCQ74326.1"/>
    </source>
</evidence>
<feature type="transmembrane region" description="Helical" evidence="1">
    <location>
        <begin position="67"/>
        <end position="88"/>
    </location>
</feature>
<keyword evidence="1" id="KW-1133">Transmembrane helix</keyword>
<gene>
    <name evidence="2" type="ORF">E6P09_03180</name>
</gene>
<protein>
    <submittedName>
        <fullName evidence="2">DUF2391 family protein</fullName>
    </submittedName>
</protein>
<keyword evidence="1" id="KW-0812">Transmembrane</keyword>
<accession>A0A4P8P160</accession>
<proteinExistence type="predicted"/>
<dbReference type="EMBL" id="CP039139">
    <property type="protein sequence ID" value="QCQ74326.1"/>
    <property type="molecule type" value="Genomic_DNA"/>
</dbReference>
<evidence type="ECO:0000256" key="1">
    <source>
        <dbReference type="SAM" id="Phobius"/>
    </source>
</evidence>
<dbReference type="OrthoDB" id="157429at2157"/>
<reference evidence="2 3" key="1">
    <citation type="submission" date="2019-04" db="EMBL/GenBank/DDBJ databases">
        <title>Methylomes of two halophilic Archaea, Haloarcula marismortui and Haloferax mediterranei.</title>
        <authorList>
            <person name="DasSarma S."/>
            <person name="DasSarma P."/>
            <person name="DasSarma S."/>
            <person name="Fomenkov A."/>
            <person name="Vincze T."/>
            <person name="Anton B.P."/>
            <person name="Roberts R.J."/>
        </authorList>
    </citation>
    <scope>NUCLEOTIDE SEQUENCE [LARGE SCALE GENOMIC DNA]</scope>
    <source>
        <strain evidence="3">ATCC 33500 / DSM 1411 / JCM 8866 / NBRC 14739 / NCIMB 2177 / R-4</strain>
    </source>
</reference>
<organism evidence="2 3">
    <name type="scientific">Haloferax mediterranei (strain ATCC 33500 / DSM 1411 / JCM 8866 / NBRC 14739 / NCIMB 2177 / R-4)</name>
    <name type="common">Halobacterium mediterranei</name>
    <dbReference type="NCBI Taxonomy" id="523841"/>
    <lineage>
        <taxon>Archaea</taxon>
        <taxon>Methanobacteriati</taxon>
        <taxon>Methanobacteriota</taxon>
        <taxon>Stenosarchaea group</taxon>
        <taxon>Halobacteria</taxon>
        <taxon>Halobacteriales</taxon>
        <taxon>Haloferacaceae</taxon>
        <taxon>Haloferax</taxon>
    </lineage>
</organism>
<keyword evidence="1" id="KW-0472">Membrane</keyword>
<dbReference type="AlphaFoldDB" id="A0A4P8P160"/>
<name>A0A4P8P160_HALMT</name>
<feature type="transmembrane region" description="Helical" evidence="1">
    <location>
        <begin position="100"/>
        <end position="119"/>
    </location>
</feature>
<dbReference type="Proteomes" id="UP000299011">
    <property type="component" value="Chromosome"/>
</dbReference>
<feature type="transmembrane region" description="Helical" evidence="1">
    <location>
        <begin position="140"/>
        <end position="158"/>
    </location>
</feature>
<feature type="transmembrane region" description="Helical" evidence="1">
    <location>
        <begin position="183"/>
        <end position="207"/>
    </location>
</feature>